<dbReference type="InterPro" id="IPR013783">
    <property type="entry name" value="Ig-like_fold"/>
</dbReference>
<keyword evidence="2" id="KW-1015">Disulfide bond</keyword>
<dbReference type="InterPro" id="IPR013320">
    <property type="entry name" value="ConA-like_dom_sf"/>
</dbReference>
<dbReference type="Pfam" id="PF13385">
    <property type="entry name" value="Laminin_G_3"/>
    <property type="match status" value="2"/>
</dbReference>
<evidence type="ECO:0000256" key="3">
    <source>
        <dbReference type="SAM" id="SignalP"/>
    </source>
</evidence>
<dbReference type="PANTHER" id="PTHR42535:SF2">
    <property type="entry name" value="CHROMOSOME UNDETERMINED SCAFFOLD_146, WHOLE GENOME SHOTGUN SEQUENCE"/>
    <property type="match status" value="1"/>
</dbReference>
<evidence type="ECO:0000313" key="6">
    <source>
        <dbReference type="Proteomes" id="UP000598971"/>
    </source>
</evidence>
<sequence length="1002" mass="108164">MKNIDRIVLWAACLFCCNFLMAQTPVAYYPFSGNANDATGTLNGTVHGAMLTTDRFGNANSAYSFDGVDDAISFAALPMTNTDNFTLMAWVNPALFDPANQFNKMIVSLGPGENGYNMGMGNNNGSGGGNQLGGLYNLVSWLPSGAFFSTVNTWYHVAMVRENGVTKFYLNGVLAPNTFTADPNAFVTAFQIGGQDFDPTHYWNGKIDEVKIYNLALTSEQVQAEYANNAQSPIPATALQLWLRGDDGITKDINNKISAWADQSAAGRQVTQTIPTSQPVWVRNVINGHAVVRYAEGVSDFLSTNYRGPNTEEITIFVVAQGANISSAVRFQNVYPGSTGYVIYGYTHQGAENGFCVSNDGGEFNGLNCGFYNNSALQIGTARWKSNTTNGMQTFINGALLRQRNSNNSMLPNDTLQIGTGGAIDESTVGDIAEIIIYDRALTNAERLQVETYLNQKYRVTNNLAVSKPGSGNAISFDGFTQSVSIPNSAASNFGSGNFSVEFWLNSSGTDRDEILMSKRDDGCGDGQLWGVYKVPSGTVYLELHNPGNINQRISVPNVLDGKWHHISFIRNGTQLSGFRDGIQVDNHSATPINVNNSAALTIATGACAPFIAGGGLFEGKIDEFEIWNIALSQSELRDRMCHKITSSDPLYINLVAYYNFDESSGTTVFDGTVNANNGTLANNPARVTSGAPIGNASSHDYSNTIKAASITQANGESIAITSTNGNPDGIQLYSVNEQPNTLDGINTIGNSDAYFGVFQVNGTNPQYTAVYNYLGNPSVTALNEANLQLYNRADNAITSWAPLPAVPNTTAKTITVSGEHTEYLLGKTDIALPLTLLSFTAAKQNNSVQLKWTTRNEINTASFVVERSNGNNNFTAMGQVKASGHMAGAAYQLLDATPYTTGTTQYYRLKMIDNDGRWVYSNTIKINSNAQTIVSVYPNPASAVVTINSHKNQQGIITNAAGQTMRTITLINGSQTLHIAQWPAGLYLLKTQDQVIKIIKD</sequence>
<feature type="domain" description="LamG-like jellyroll fold" evidence="4">
    <location>
        <begin position="83"/>
        <end position="220"/>
    </location>
</feature>
<comment type="caution">
    <text evidence="5">The sequence shown here is derived from an EMBL/GenBank/DDBJ whole genome shotgun (WGS) entry which is preliminary data.</text>
</comment>
<dbReference type="Pfam" id="PF18962">
    <property type="entry name" value="Por_Secre_tail"/>
    <property type="match status" value="1"/>
</dbReference>
<dbReference type="NCBIfam" id="TIGR04183">
    <property type="entry name" value="Por_Secre_tail"/>
    <property type="match status" value="1"/>
</dbReference>
<gene>
    <name evidence="5" type="ORF">GD597_15540</name>
</gene>
<dbReference type="InterPro" id="IPR026444">
    <property type="entry name" value="Secre_tail"/>
</dbReference>
<feature type="domain" description="LamG-like jellyroll fold" evidence="4">
    <location>
        <begin position="497"/>
        <end position="635"/>
    </location>
</feature>
<dbReference type="EMBL" id="WHPF01000011">
    <property type="protein sequence ID" value="NNV56885.1"/>
    <property type="molecule type" value="Genomic_DNA"/>
</dbReference>
<dbReference type="GO" id="GO:0004553">
    <property type="term" value="F:hydrolase activity, hydrolyzing O-glycosyl compounds"/>
    <property type="evidence" value="ECO:0007669"/>
    <property type="project" value="UniProtKB-ARBA"/>
</dbReference>
<reference evidence="5" key="1">
    <citation type="submission" date="2019-10" db="EMBL/GenBank/DDBJ databases">
        <title>Draft genome sequence of Panacibacter sp. KCS-6.</title>
        <authorList>
            <person name="Yim K.J."/>
        </authorList>
    </citation>
    <scope>NUCLEOTIDE SEQUENCE</scope>
    <source>
        <strain evidence="5">KCS-6</strain>
    </source>
</reference>
<dbReference type="SUPFAM" id="SSF49899">
    <property type="entry name" value="Concanavalin A-like lectins/glucanases"/>
    <property type="match status" value="3"/>
</dbReference>
<keyword evidence="6" id="KW-1185">Reference proteome</keyword>
<evidence type="ECO:0000256" key="1">
    <source>
        <dbReference type="ARBA" id="ARBA00022729"/>
    </source>
</evidence>
<evidence type="ECO:0000313" key="5">
    <source>
        <dbReference type="EMBL" id="NNV56885.1"/>
    </source>
</evidence>
<accession>A0A8J8JV11</accession>
<evidence type="ECO:0000259" key="4">
    <source>
        <dbReference type="SMART" id="SM00560"/>
    </source>
</evidence>
<feature type="chain" id="PRO_5035204062" evidence="3">
    <location>
        <begin position="23"/>
        <end position="1002"/>
    </location>
</feature>
<organism evidence="5 6">
    <name type="scientific">Limnovirga soli</name>
    <dbReference type="NCBI Taxonomy" id="2656915"/>
    <lineage>
        <taxon>Bacteria</taxon>
        <taxon>Pseudomonadati</taxon>
        <taxon>Bacteroidota</taxon>
        <taxon>Chitinophagia</taxon>
        <taxon>Chitinophagales</taxon>
        <taxon>Chitinophagaceae</taxon>
        <taxon>Limnovirga</taxon>
    </lineage>
</organism>
<dbReference type="SMART" id="SM00560">
    <property type="entry name" value="LamGL"/>
    <property type="match status" value="2"/>
</dbReference>
<proteinExistence type="predicted"/>
<dbReference type="RefSeq" id="WP_171608828.1">
    <property type="nucleotide sequence ID" value="NZ_WHPF01000011.1"/>
</dbReference>
<dbReference type="Gene3D" id="2.60.120.200">
    <property type="match status" value="3"/>
</dbReference>
<feature type="signal peptide" evidence="3">
    <location>
        <begin position="1"/>
        <end position="22"/>
    </location>
</feature>
<dbReference type="PANTHER" id="PTHR42535">
    <property type="entry name" value="OOKINETE PROTEIN, PUTATIVE-RELATED"/>
    <property type="match status" value="1"/>
</dbReference>
<evidence type="ECO:0000256" key="2">
    <source>
        <dbReference type="ARBA" id="ARBA00023157"/>
    </source>
</evidence>
<dbReference type="GO" id="GO:0005975">
    <property type="term" value="P:carbohydrate metabolic process"/>
    <property type="evidence" value="ECO:0007669"/>
    <property type="project" value="UniProtKB-ARBA"/>
</dbReference>
<keyword evidence="1 3" id="KW-0732">Signal</keyword>
<protein>
    <submittedName>
        <fullName evidence="5">T9SS type A sorting domain-containing protein</fullName>
    </submittedName>
</protein>
<dbReference type="InterPro" id="IPR006558">
    <property type="entry name" value="LamG-like"/>
</dbReference>
<dbReference type="AlphaFoldDB" id="A0A8J8JV11"/>
<dbReference type="Proteomes" id="UP000598971">
    <property type="component" value="Unassembled WGS sequence"/>
</dbReference>
<dbReference type="Gene3D" id="2.60.40.10">
    <property type="entry name" value="Immunoglobulins"/>
    <property type="match status" value="1"/>
</dbReference>
<name>A0A8J8JV11_9BACT</name>